<comment type="caution">
    <text evidence="2">The sequence shown here is derived from an EMBL/GenBank/DDBJ whole genome shotgun (WGS) entry which is preliminary data.</text>
</comment>
<feature type="region of interest" description="Disordered" evidence="1">
    <location>
        <begin position="1"/>
        <end position="22"/>
    </location>
</feature>
<gene>
    <name evidence="2" type="ORF">ABT276_21520</name>
</gene>
<dbReference type="Proteomes" id="UP001445472">
    <property type="component" value="Unassembled WGS sequence"/>
</dbReference>
<organism evidence="2 3">
    <name type="scientific">Streptomyces xantholiticus</name>
    <dbReference type="NCBI Taxonomy" id="68285"/>
    <lineage>
        <taxon>Bacteria</taxon>
        <taxon>Bacillati</taxon>
        <taxon>Actinomycetota</taxon>
        <taxon>Actinomycetes</taxon>
        <taxon>Kitasatosporales</taxon>
        <taxon>Streptomycetaceae</taxon>
        <taxon>Streptomyces</taxon>
    </lineage>
</organism>
<proteinExistence type="predicted"/>
<dbReference type="EMBL" id="JBEPBX010000019">
    <property type="protein sequence ID" value="MER6615892.1"/>
    <property type="molecule type" value="Genomic_DNA"/>
</dbReference>
<dbReference type="RefSeq" id="WP_351977353.1">
    <property type="nucleotide sequence ID" value="NZ_JBEPBX010000019.1"/>
</dbReference>
<evidence type="ECO:0000313" key="2">
    <source>
        <dbReference type="EMBL" id="MER6615892.1"/>
    </source>
</evidence>
<evidence type="ECO:0000256" key="1">
    <source>
        <dbReference type="SAM" id="MobiDB-lite"/>
    </source>
</evidence>
<keyword evidence="3" id="KW-1185">Reference proteome</keyword>
<feature type="region of interest" description="Disordered" evidence="1">
    <location>
        <begin position="34"/>
        <end position="84"/>
    </location>
</feature>
<feature type="compositionally biased region" description="Basic and acidic residues" evidence="1">
    <location>
        <begin position="34"/>
        <end position="43"/>
    </location>
</feature>
<protein>
    <submittedName>
        <fullName evidence="2">Uncharacterized protein</fullName>
    </submittedName>
</protein>
<sequence length="84" mass="8961">MTEQSKRNEHPVTDLARPYAGAQPATVAALVGQRLEESPRSDPVKALLPEALGEGETREVPQAGSTSGSWFGNCTPDYASSSRF</sequence>
<evidence type="ECO:0000313" key="3">
    <source>
        <dbReference type="Proteomes" id="UP001445472"/>
    </source>
</evidence>
<accession>A0ABV1V044</accession>
<name>A0ABV1V044_9ACTN</name>
<feature type="compositionally biased region" description="Polar residues" evidence="1">
    <location>
        <begin position="63"/>
        <end position="84"/>
    </location>
</feature>
<reference evidence="2 3" key="1">
    <citation type="submission" date="2024-06" db="EMBL/GenBank/DDBJ databases">
        <title>The Natural Products Discovery Center: Release of the First 8490 Sequenced Strains for Exploring Actinobacteria Biosynthetic Diversity.</title>
        <authorList>
            <person name="Kalkreuter E."/>
            <person name="Kautsar S.A."/>
            <person name="Yang D."/>
            <person name="Bader C.D."/>
            <person name="Teijaro C.N."/>
            <person name="Fluegel L."/>
            <person name="Davis C.M."/>
            <person name="Simpson J.R."/>
            <person name="Lauterbach L."/>
            <person name="Steele A.D."/>
            <person name="Gui C."/>
            <person name="Meng S."/>
            <person name="Li G."/>
            <person name="Viehrig K."/>
            <person name="Ye F."/>
            <person name="Su P."/>
            <person name="Kiefer A.F."/>
            <person name="Nichols A."/>
            <person name="Cepeda A.J."/>
            <person name="Yan W."/>
            <person name="Fan B."/>
            <person name="Jiang Y."/>
            <person name="Adhikari A."/>
            <person name="Zheng C.-J."/>
            <person name="Schuster L."/>
            <person name="Cowan T.M."/>
            <person name="Smanski M.J."/>
            <person name="Chevrette M.G."/>
            <person name="De Carvalho L.P.S."/>
            <person name="Shen B."/>
        </authorList>
    </citation>
    <scope>NUCLEOTIDE SEQUENCE [LARGE SCALE GENOMIC DNA]</scope>
    <source>
        <strain evidence="2 3">NPDC000837</strain>
    </source>
</reference>
<feature type="compositionally biased region" description="Basic and acidic residues" evidence="1">
    <location>
        <begin position="1"/>
        <end position="12"/>
    </location>
</feature>